<dbReference type="RefSeq" id="WP_373657243.1">
    <property type="nucleotide sequence ID" value="NZ_JBGUAW010000014.1"/>
</dbReference>
<dbReference type="EMBL" id="JBGUAW010000014">
    <property type="protein sequence ID" value="MFA9462454.1"/>
    <property type="molecule type" value="Genomic_DNA"/>
</dbReference>
<keyword evidence="2" id="KW-1185">Reference proteome</keyword>
<evidence type="ECO:0000313" key="2">
    <source>
        <dbReference type="Proteomes" id="UP001575181"/>
    </source>
</evidence>
<protein>
    <recommendedName>
        <fullName evidence="3">DUF4352 domain-containing protein</fullName>
    </recommendedName>
</protein>
<proteinExistence type="predicted"/>
<sequence>MDARPHPNLAGILLVLALGGCVSGPFEATPPQRRAAELYPAAQERHQVVAAVDALAGAERAKRQFGAPLPKADILAVNIIITNRGDRPVRIGPKNVLLEGGGIVADRVPLNTVTHAILDHQGRHTRAFAKEVRSYLEEQAFRELVLAPGRSYRGTMFFTTARRKDPPPPYLFGSSEGRYTVRVMAVTPRTGRTIEFVPFPVAVPEDA</sequence>
<accession>A0ABV4TZD5</accession>
<organism evidence="1 2">
    <name type="scientific">Thiohalorhabdus methylotrophus</name>
    <dbReference type="NCBI Taxonomy" id="3242694"/>
    <lineage>
        <taxon>Bacteria</taxon>
        <taxon>Pseudomonadati</taxon>
        <taxon>Pseudomonadota</taxon>
        <taxon>Gammaproteobacteria</taxon>
        <taxon>Thiohalorhabdales</taxon>
        <taxon>Thiohalorhabdaceae</taxon>
        <taxon>Thiohalorhabdus</taxon>
    </lineage>
</organism>
<dbReference type="Proteomes" id="UP001575181">
    <property type="component" value="Unassembled WGS sequence"/>
</dbReference>
<evidence type="ECO:0008006" key="3">
    <source>
        <dbReference type="Google" id="ProtNLM"/>
    </source>
</evidence>
<dbReference type="PROSITE" id="PS51257">
    <property type="entry name" value="PROKAR_LIPOPROTEIN"/>
    <property type="match status" value="1"/>
</dbReference>
<evidence type="ECO:0000313" key="1">
    <source>
        <dbReference type="EMBL" id="MFA9462454.1"/>
    </source>
</evidence>
<reference evidence="1 2" key="1">
    <citation type="submission" date="2024-08" db="EMBL/GenBank/DDBJ databases">
        <title>Whole-genome sequencing of halo(alkali)philic microorganisms from hypersaline lakes.</title>
        <authorList>
            <person name="Sorokin D.Y."/>
            <person name="Merkel A.Y."/>
            <person name="Messina E."/>
            <person name="Yakimov M."/>
        </authorList>
    </citation>
    <scope>NUCLEOTIDE SEQUENCE [LARGE SCALE GENOMIC DNA]</scope>
    <source>
        <strain evidence="1 2">Cl-TMA</strain>
    </source>
</reference>
<gene>
    <name evidence="1" type="ORF">ACERLL_16725</name>
</gene>
<name>A0ABV4TZD5_9GAMM</name>
<comment type="caution">
    <text evidence="1">The sequence shown here is derived from an EMBL/GenBank/DDBJ whole genome shotgun (WGS) entry which is preliminary data.</text>
</comment>